<dbReference type="SUPFAM" id="SSF109709">
    <property type="entry name" value="KorB DNA-binding domain-like"/>
    <property type="match status" value="1"/>
</dbReference>
<dbReference type="InterPro" id="IPR050336">
    <property type="entry name" value="Chromosome_partition/occlusion"/>
</dbReference>
<comment type="caution">
    <text evidence="3">The sequence shown here is derived from an EMBL/GenBank/DDBJ whole genome shotgun (WGS) entry which is preliminary data.</text>
</comment>
<dbReference type="InterPro" id="IPR003115">
    <property type="entry name" value="ParB_N"/>
</dbReference>
<proteinExistence type="predicted"/>
<dbReference type="CDD" id="cd16406">
    <property type="entry name" value="ParB_N_like"/>
    <property type="match status" value="1"/>
</dbReference>
<name>A0ABV7IW04_9RHOB</name>
<dbReference type="Pfam" id="PF02195">
    <property type="entry name" value="ParB_N"/>
    <property type="match status" value="1"/>
</dbReference>
<evidence type="ECO:0000313" key="3">
    <source>
        <dbReference type="EMBL" id="MFC3180490.1"/>
    </source>
</evidence>
<dbReference type="Pfam" id="PF17762">
    <property type="entry name" value="HTH_ParB"/>
    <property type="match status" value="1"/>
</dbReference>
<evidence type="ECO:0000256" key="1">
    <source>
        <dbReference type="SAM" id="MobiDB-lite"/>
    </source>
</evidence>
<dbReference type="Gene3D" id="1.10.10.2830">
    <property type="match status" value="1"/>
</dbReference>
<dbReference type="RefSeq" id="WP_380072114.1">
    <property type="nucleotide sequence ID" value="NZ_JBHRTO010000001.1"/>
</dbReference>
<dbReference type="InterPro" id="IPR036086">
    <property type="entry name" value="ParB/Sulfiredoxin_sf"/>
</dbReference>
<dbReference type="EMBL" id="JBHRTO010000001">
    <property type="protein sequence ID" value="MFC3180490.1"/>
    <property type="molecule type" value="Genomic_DNA"/>
</dbReference>
<feature type="compositionally biased region" description="Basic and acidic residues" evidence="1">
    <location>
        <begin position="373"/>
        <end position="383"/>
    </location>
</feature>
<dbReference type="InterPro" id="IPR041468">
    <property type="entry name" value="HTH_ParB/Spo0J"/>
</dbReference>
<feature type="domain" description="ParB-like N-terminal" evidence="2">
    <location>
        <begin position="10"/>
        <end position="113"/>
    </location>
</feature>
<dbReference type="SMART" id="SM00470">
    <property type="entry name" value="ParB"/>
    <property type="match status" value="1"/>
</dbReference>
<dbReference type="PANTHER" id="PTHR33375">
    <property type="entry name" value="CHROMOSOME-PARTITIONING PROTEIN PARB-RELATED"/>
    <property type="match status" value="1"/>
</dbReference>
<accession>A0ABV7IW04</accession>
<keyword evidence="4" id="KW-1185">Reference proteome</keyword>
<sequence>MSETARHPTMMIPLSDLYMHPLNVRSEPPPEDIAALADSISELGLLQNLAGYADVTNPEQTHGKVGIVAGGRRLRALMLLAVRDGRDPAATNVPVRVTLSEDQARLWASAENTARQALHPADEVRAYARMAASGADVTKIATAFAVRDQHVRQRLRLAQLPDEALSALREGAISLDQAGALTTARSYEALIAELARVTTSNWGTSATDIRNRLAAASISAGDRRAIYVGLQAYRNAGGGVLEDLFTDRVRLLDEPLLDALFSTKLAEAAAGEQSTGWKWVQHWTAAYPDYTASRDMQPIKRVPGELPDGDIEDLDRLSDMAEQGDLSDEDQARFEDVSARAEGDYSDDDIATSGLWLYVDDHGALRTYGPYRRAQDDPNREAAGDDEAEGGTATTPKPESRALSASLLEDLKRIRLADLQLHAGERAELMLDLLAYKLSGELMAYSSPIHFTANPQTVEPEKSEGFTPPNHLLALDNAQHATMGRMSPQGFTAFRALGKKHRNDLLARGLARLIGDNDLGPMLADIAGTNPRAIWTPTASAYFSRLPVSVLDDIWCDLVPDERVLDHAKFRAQKKADKAKALHQLFNSADYREAIGLSREQNTRIDQWLPAELQWPAIEIAQPEEKAA</sequence>
<organism evidence="3 4">
    <name type="scientific">Cypionkella sinensis</name>
    <dbReference type="NCBI Taxonomy" id="1756043"/>
    <lineage>
        <taxon>Bacteria</taxon>
        <taxon>Pseudomonadati</taxon>
        <taxon>Pseudomonadota</taxon>
        <taxon>Alphaproteobacteria</taxon>
        <taxon>Rhodobacterales</taxon>
        <taxon>Paracoccaceae</taxon>
        <taxon>Cypionkella</taxon>
    </lineage>
</organism>
<dbReference type="SUPFAM" id="SSF110849">
    <property type="entry name" value="ParB/Sulfiredoxin"/>
    <property type="match status" value="1"/>
</dbReference>
<evidence type="ECO:0000259" key="2">
    <source>
        <dbReference type="SMART" id="SM00470"/>
    </source>
</evidence>
<feature type="region of interest" description="Disordered" evidence="1">
    <location>
        <begin position="369"/>
        <end position="401"/>
    </location>
</feature>
<protein>
    <submittedName>
        <fullName evidence="3">ParB/RepB/Spo0J family partition protein</fullName>
    </submittedName>
</protein>
<dbReference type="Gene3D" id="3.90.1530.30">
    <property type="match status" value="1"/>
</dbReference>
<dbReference type="Proteomes" id="UP001595547">
    <property type="component" value="Unassembled WGS sequence"/>
</dbReference>
<evidence type="ECO:0000313" key="4">
    <source>
        <dbReference type="Proteomes" id="UP001595547"/>
    </source>
</evidence>
<reference evidence="4" key="1">
    <citation type="journal article" date="2019" name="Int. J. Syst. Evol. Microbiol.">
        <title>The Global Catalogue of Microorganisms (GCM) 10K type strain sequencing project: providing services to taxonomists for standard genome sequencing and annotation.</title>
        <authorList>
            <consortium name="The Broad Institute Genomics Platform"/>
            <consortium name="The Broad Institute Genome Sequencing Center for Infectious Disease"/>
            <person name="Wu L."/>
            <person name="Ma J."/>
        </authorList>
    </citation>
    <scope>NUCLEOTIDE SEQUENCE [LARGE SCALE GENOMIC DNA]</scope>
    <source>
        <strain evidence="4">KCTC 52039</strain>
    </source>
</reference>
<dbReference type="PANTHER" id="PTHR33375:SF7">
    <property type="entry name" value="CHROMOSOME 2-PARTITIONING PROTEIN PARB-RELATED"/>
    <property type="match status" value="1"/>
</dbReference>
<gene>
    <name evidence="3" type="ORF">ACFOGH_05780</name>
</gene>